<dbReference type="KEGG" id="deo:CAY53_08625"/>
<dbReference type="Proteomes" id="UP000239867">
    <property type="component" value="Chromosome"/>
</dbReference>
<sequence>MIRPQMLVIFNHSLTAAQREDAKAAFGVNDFIAPPAHLLAIWGQLPPDAERLAPLLAPLFDWLREAGSQGDYVLVQGDFGATHLTVQKALALGMRPVYSTTRREAVETRNGDKVQLTHQFRHVRFRLYEAL</sequence>
<evidence type="ECO:0000313" key="1">
    <source>
        <dbReference type="EMBL" id="AVD71522.1"/>
    </source>
</evidence>
<accession>A0A2L1GPB9</accession>
<reference evidence="1 2" key="1">
    <citation type="journal article" date="2018" name="MBio">
        <title>Insights into the evolution of host association through the isolation and characterization of a novel human periodontal pathobiont, Desulfobulbus oralis.</title>
        <authorList>
            <person name="Cross K.L."/>
            <person name="Chirania P."/>
            <person name="Xiong W."/>
            <person name="Beall C.J."/>
            <person name="Elkins J.G."/>
            <person name="Giannone R.J."/>
            <person name="Griffen A.L."/>
            <person name="Guss A.M."/>
            <person name="Hettich R.L."/>
            <person name="Joshi S.S."/>
            <person name="Mokrzan E.M."/>
            <person name="Martin R.K."/>
            <person name="Zhulin I.B."/>
            <person name="Leys E.J."/>
            <person name="Podar M."/>
        </authorList>
    </citation>
    <scope>NUCLEOTIDE SEQUENCE [LARGE SCALE GENOMIC DNA]</scope>
    <source>
        <strain evidence="1 2">ORNL</strain>
    </source>
</reference>
<dbReference type="InterPro" id="IPR049811">
    <property type="entry name" value="MJ1673-like_dom"/>
</dbReference>
<proteinExistence type="predicted"/>
<protein>
    <submittedName>
        <fullName evidence="1">Uncharacterized protein</fullName>
    </submittedName>
</protein>
<organism evidence="1 2">
    <name type="scientific">Desulfobulbus oralis</name>
    <dbReference type="NCBI Taxonomy" id="1986146"/>
    <lineage>
        <taxon>Bacteria</taxon>
        <taxon>Pseudomonadati</taxon>
        <taxon>Thermodesulfobacteriota</taxon>
        <taxon>Desulfobulbia</taxon>
        <taxon>Desulfobulbales</taxon>
        <taxon>Desulfobulbaceae</taxon>
        <taxon>Desulfobulbus</taxon>
    </lineage>
</organism>
<name>A0A2L1GPB9_9BACT</name>
<dbReference type="EMBL" id="CP021255">
    <property type="protein sequence ID" value="AVD71522.1"/>
    <property type="molecule type" value="Genomic_DNA"/>
</dbReference>
<dbReference type="AlphaFoldDB" id="A0A2L1GPB9"/>
<evidence type="ECO:0000313" key="2">
    <source>
        <dbReference type="Proteomes" id="UP000239867"/>
    </source>
</evidence>
<keyword evidence="2" id="KW-1185">Reference proteome</keyword>
<dbReference type="OrthoDB" id="9811802at2"/>
<dbReference type="RefSeq" id="WP_104936774.1">
    <property type="nucleotide sequence ID" value="NZ_CP021255.1"/>
</dbReference>
<dbReference type="NCBIfam" id="NF040559">
    <property type="entry name" value="CAS_Csx20"/>
    <property type="match status" value="1"/>
</dbReference>
<gene>
    <name evidence="1" type="ORF">CAY53_08625</name>
</gene>